<reference evidence="1 2" key="1">
    <citation type="submission" date="2020-02" db="EMBL/GenBank/DDBJ databases">
        <title>Aliifodinibius halophilus 2W32, complete genome.</title>
        <authorList>
            <person name="Li Y."/>
            <person name="Wu S."/>
        </authorList>
    </citation>
    <scope>NUCLEOTIDE SEQUENCE [LARGE SCALE GENOMIC DNA]</scope>
    <source>
        <strain evidence="1 2">2W32</strain>
    </source>
</reference>
<dbReference type="Proteomes" id="UP000479132">
    <property type="component" value="Unassembled WGS sequence"/>
</dbReference>
<evidence type="ECO:0000313" key="1">
    <source>
        <dbReference type="EMBL" id="NGP88558.1"/>
    </source>
</evidence>
<dbReference type="Gene3D" id="1.10.10.1100">
    <property type="entry name" value="BFD-like [2Fe-2S]-binding domain"/>
    <property type="match status" value="1"/>
</dbReference>
<keyword evidence="2" id="KW-1185">Reference proteome</keyword>
<proteinExistence type="predicted"/>
<sequence>MAQNLVTKCICHDRSFEEVKDYAEEHELCTVKELREHDFCSTSCGLCTPYIEIVLETDQTQFTPGEPYRRK</sequence>
<gene>
    <name evidence="1" type="ORF">G3569_09330</name>
</gene>
<evidence type="ECO:0000313" key="2">
    <source>
        <dbReference type="Proteomes" id="UP000479132"/>
    </source>
</evidence>
<accession>A0A6M1SXD0</accession>
<dbReference type="RefSeq" id="WP_165268403.1">
    <property type="nucleotide sequence ID" value="NZ_JAALLS010000010.1"/>
</dbReference>
<comment type="caution">
    <text evidence="1">The sequence shown here is derived from an EMBL/GenBank/DDBJ whole genome shotgun (WGS) entry which is preliminary data.</text>
</comment>
<protein>
    <recommendedName>
        <fullName evidence="3">(2Fe-2S)-binding protein</fullName>
    </recommendedName>
</protein>
<organism evidence="1 2">
    <name type="scientific">Fodinibius halophilus</name>
    <dbReference type="NCBI Taxonomy" id="1736908"/>
    <lineage>
        <taxon>Bacteria</taxon>
        <taxon>Pseudomonadati</taxon>
        <taxon>Balneolota</taxon>
        <taxon>Balneolia</taxon>
        <taxon>Balneolales</taxon>
        <taxon>Balneolaceae</taxon>
        <taxon>Fodinibius</taxon>
    </lineage>
</organism>
<dbReference type="InterPro" id="IPR041854">
    <property type="entry name" value="BFD-like_2Fe2S-bd_dom_sf"/>
</dbReference>
<dbReference type="AlphaFoldDB" id="A0A6M1SXD0"/>
<dbReference type="EMBL" id="JAALLS010000010">
    <property type="protein sequence ID" value="NGP88558.1"/>
    <property type="molecule type" value="Genomic_DNA"/>
</dbReference>
<evidence type="ECO:0008006" key="3">
    <source>
        <dbReference type="Google" id="ProtNLM"/>
    </source>
</evidence>
<name>A0A6M1SXD0_9BACT</name>